<dbReference type="RefSeq" id="WP_209464189.1">
    <property type="nucleotide sequence ID" value="NZ_CP110224.1"/>
</dbReference>
<dbReference type="EMBL" id="JAGGKX010000021">
    <property type="protein sequence ID" value="MBP1971118.1"/>
    <property type="molecule type" value="Genomic_DNA"/>
</dbReference>
<evidence type="ECO:0000313" key="5">
    <source>
        <dbReference type="EMBL" id="MBP1971118.1"/>
    </source>
</evidence>
<evidence type="ECO:0000313" key="6">
    <source>
        <dbReference type="Proteomes" id="UP001519345"/>
    </source>
</evidence>
<dbReference type="InterPro" id="IPR036390">
    <property type="entry name" value="WH_DNA-bd_sf"/>
</dbReference>
<dbReference type="GO" id="GO:0003677">
    <property type="term" value="F:DNA binding"/>
    <property type="evidence" value="ECO:0007669"/>
    <property type="project" value="UniProtKB-KW"/>
</dbReference>
<accession>A0ABS4IJJ5</accession>
<dbReference type="Proteomes" id="UP001519345">
    <property type="component" value="Unassembled WGS sequence"/>
</dbReference>
<evidence type="ECO:0000259" key="4">
    <source>
        <dbReference type="PROSITE" id="PS50995"/>
    </source>
</evidence>
<gene>
    <name evidence="5" type="ORF">J2Z83_003257</name>
</gene>
<keyword evidence="3" id="KW-0804">Transcription</keyword>
<keyword evidence="2 5" id="KW-0238">DNA-binding</keyword>
<dbReference type="InterPro" id="IPR036388">
    <property type="entry name" value="WH-like_DNA-bd_sf"/>
</dbReference>
<reference evidence="5 6" key="1">
    <citation type="submission" date="2021-03" db="EMBL/GenBank/DDBJ databases">
        <title>Genomic Encyclopedia of Type Strains, Phase IV (KMG-IV): sequencing the most valuable type-strain genomes for metagenomic binning, comparative biology and taxonomic classification.</title>
        <authorList>
            <person name="Goeker M."/>
        </authorList>
    </citation>
    <scope>NUCLEOTIDE SEQUENCE [LARGE SCALE GENOMIC DNA]</scope>
    <source>
        <strain evidence="5 6">DSM 25609</strain>
    </source>
</reference>
<keyword evidence="1" id="KW-0805">Transcription regulation</keyword>
<feature type="domain" description="HTH marR-type" evidence="4">
    <location>
        <begin position="6"/>
        <end position="137"/>
    </location>
</feature>
<dbReference type="PANTHER" id="PTHR42756:SF1">
    <property type="entry name" value="TRANSCRIPTIONAL REPRESSOR OF EMRAB OPERON"/>
    <property type="match status" value="1"/>
</dbReference>
<name>A0ABS4IJJ5_9BACI</name>
<organism evidence="5 6">
    <name type="scientific">Virgibacillus natechei</name>
    <dbReference type="NCBI Taxonomy" id="1216297"/>
    <lineage>
        <taxon>Bacteria</taxon>
        <taxon>Bacillati</taxon>
        <taxon>Bacillota</taxon>
        <taxon>Bacilli</taxon>
        <taxon>Bacillales</taxon>
        <taxon>Bacillaceae</taxon>
        <taxon>Virgibacillus</taxon>
    </lineage>
</organism>
<evidence type="ECO:0000256" key="2">
    <source>
        <dbReference type="ARBA" id="ARBA00023125"/>
    </source>
</evidence>
<keyword evidence="6" id="KW-1185">Reference proteome</keyword>
<evidence type="ECO:0000256" key="1">
    <source>
        <dbReference type="ARBA" id="ARBA00023015"/>
    </source>
</evidence>
<dbReference type="Gene3D" id="1.10.10.10">
    <property type="entry name" value="Winged helix-like DNA-binding domain superfamily/Winged helix DNA-binding domain"/>
    <property type="match status" value="1"/>
</dbReference>
<dbReference type="SMART" id="SM00347">
    <property type="entry name" value="HTH_MARR"/>
    <property type="match status" value="1"/>
</dbReference>
<evidence type="ECO:0000256" key="3">
    <source>
        <dbReference type="ARBA" id="ARBA00023163"/>
    </source>
</evidence>
<dbReference type="SUPFAM" id="SSF46785">
    <property type="entry name" value="Winged helix' DNA-binding domain"/>
    <property type="match status" value="1"/>
</dbReference>
<proteinExistence type="predicted"/>
<protein>
    <submittedName>
        <fullName evidence="5">DNA-binding MarR family transcriptional regulator</fullName>
    </submittedName>
</protein>
<dbReference type="PANTHER" id="PTHR42756">
    <property type="entry name" value="TRANSCRIPTIONAL REGULATOR, MARR"/>
    <property type="match status" value="1"/>
</dbReference>
<comment type="caution">
    <text evidence="5">The sequence shown here is derived from an EMBL/GenBank/DDBJ whole genome shotgun (WGS) entry which is preliminary data.</text>
</comment>
<dbReference type="InterPro" id="IPR000835">
    <property type="entry name" value="HTH_MarR-typ"/>
</dbReference>
<sequence>MSEINNRDLIHTLNQRFRFIGKELNSRLRDHGLYASQWSIIFCIDQFGPMTQTEIWKYLNIEAPTVTRTLSRMEESGWIVRIQGKDKRERLIELTEEASRNIKPIQQSVDEFDQEILAGLSAEEKIQLHQLLQKIKRSGDHAQ</sequence>
<dbReference type="PROSITE" id="PS50995">
    <property type="entry name" value="HTH_MARR_2"/>
    <property type="match status" value="1"/>
</dbReference>
<dbReference type="Pfam" id="PF01047">
    <property type="entry name" value="MarR"/>
    <property type="match status" value="1"/>
</dbReference>
<dbReference type="PRINTS" id="PR00598">
    <property type="entry name" value="HTHMARR"/>
</dbReference>